<keyword evidence="2" id="KW-0547">Nucleotide-binding</keyword>
<feature type="domain" description="ABC transporter" evidence="4">
    <location>
        <begin position="6"/>
        <end position="240"/>
    </location>
</feature>
<dbReference type="InterPro" id="IPR003439">
    <property type="entry name" value="ABC_transporter-like_ATP-bd"/>
</dbReference>
<dbReference type="KEGG" id="cfer:D4Z93_05230"/>
<dbReference type="Proteomes" id="UP000266301">
    <property type="component" value="Chromosome"/>
</dbReference>
<sequence>MNSSAIDIKDLHFSFDKTEILHKININFTKNKFYSIIGPNGSGKTTLLKNISKILKPTTKSIFLDNIDILDFKNSSLARKLAVVPQNTTIDFDFTALDIVLMGRSPYLSRFESESKKDYRLAKNAMNMTNTWQLRDKIINQLSGGEKQRVLIARALAQNTDIILMDEPISHLDLHHQIEILDTIKLLTKSITIVAVLHDLNLASQYSDYIILMDNGSIITSGTPDEVITEKNIKGVYKIDMCMIKNPINNRPHIIPFTSKKNTNKL</sequence>
<dbReference type="AlphaFoldDB" id="A0A386H2Q4"/>
<dbReference type="PANTHER" id="PTHR42794">
    <property type="entry name" value="HEMIN IMPORT ATP-BINDING PROTEIN HMUV"/>
    <property type="match status" value="1"/>
</dbReference>
<evidence type="ECO:0000259" key="4">
    <source>
        <dbReference type="PROSITE" id="PS50893"/>
    </source>
</evidence>
<keyword evidence="1" id="KW-0813">Transport</keyword>
<accession>A0A386H2Q4</accession>
<dbReference type="GO" id="GO:0005524">
    <property type="term" value="F:ATP binding"/>
    <property type="evidence" value="ECO:0007669"/>
    <property type="project" value="UniProtKB-KW"/>
</dbReference>
<dbReference type="CDD" id="cd03214">
    <property type="entry name" value="ABC_Iron-Siderophores_B12_Hemin"/>
    <property type="match status" value="1"/>
</dbReference>
<dbReference type="SUPFAM" id="SSF52540">
    <property type="entry name" value="P-loop containing nucleoside triphosphate hydrolases"/>
    <property type="match status" value="1"/>
</dbReference>
<dbReference type="Gene3D" id="3.40.50.300">
    <property type="entry name" value="P-loop containing nucleotide triphosphate hydrolases"/>
    <property type="match status" value="1"/>
</dbReference>
<dbReference type="InterPro" id="IPR027417">
    <property type="entry name" value="P-loop_NTPase"/>
</dbReference>
<protein>
    <submittedName>
        <fullName evidence="5">ABC transporter ATP-binding protein</fullName>
    </submittedName>
</protein>
<name>A0A386H2Q4_9CLOT</name>
<evidence type="ECO:0000313" key="5">
    <source>
        <dbReference type="EMBL" id="AYD39950.1"/>
    </source>
</evidence>
<dbReference type="GO" id="GO:0016887">
    <property type="term" value="F:ATP hydrolysis activity"/>
    <property type="evidence" value="ECO:0007669"/>
    <property type="project" value="InterPro"/>
</dbReference>
<reference evidence="5 6" key="1">
    <citation type="journal article" date="2019" name="Int. J. Syst. Evol. Microbiol.">
        <title>Clostridium fermenticellae sp. nov., isolated from the mud in a fermentation cellar for the production of the Chinese liquor, baijiu.</title>
        <authorList>
            <person name="Xu P.X."/>
            <person name="Chai L.J."/>
            <person name="Qiu T."/>
            <person name="Zhang X.J."/>
            <person name="Lu Z.M."/>
            <person name="Xiao C."/>
            <person name="Wang S.T."/>
            <person name="Shen C.H."/>
            <person name="Shi J.S."/>
            <person name="Xu Z.H."/>
        </authorList>
    </citation>
    <scope>NUCLEOTIDE SEQUENCE [LARGE SCALE GENOMIC DNA]</scope>
    <source>
        <strain evidence="5 6">JN500901</strain>
    </source>
</reference>
<dbReference type="FunFam" id="3.40.50.300:FF:000134">
    <property type="entry name" value="Iron-enterobactin ABC transporter ATP-binding protein"/>
    <property type="match status" value="1"/>
</dbReference>
<organism evidence="5 6">
    <name type="scientific">Clostridium fermenticellae</name>
    <dbReference type="NCBI Taxonomy" id="2068654"/>
    <lineage>
        <taxon>Bacteria</taxon>
        <taxon>Bacillati</taxon>
        <taxon>Bacillota</taxon>
        <taxon>Clostridia</taxon>
        <taxon>Eubacteriales</taxon>
        <taxon>Clostridiaceae</taxon>
        <taxon>Clostridium</taxon>
    </lineage>
</organism>
<dbReference type="PROSITE" id="PS00211">
    <property type="entry name" value="ABC_TRANSPORTER_1"/>
    <property type="match status" value="1"/>
</dbReference>
<dbReference type="OrthoDB" id="9799337at2"/>
<evidence type="ECO:0000256" key="2">
    <source>
        <dbReference type="ARBA" id="ARBA00022741"/>
    </source>
</evidence>
<keyword evidence="3 5" id="KW-0067">ATP-binding</keyword>
<keyword evidence="6" id="KW-1185">Reference proteome</keyword>
<evidence type="ECO:0000313" key="6">
    <source>
        <dbReference type="Proteomes" id="UP000266301"/>
    </source>
</evidence>
<gene>
    <name evidence="5" type="ORF">D4Z93_05230</name>
</gene>
<dbReference type="InterPro" id="IPR017871">
    <property type="entry name" value="ABC_transporter-like_CS"/>
</dbReference>
<dbReference type="Pfam" id="PF00005">
    <property type="entry name" value="ABC_tran"/>
    <property type="match status" value="1"/>
</dbReference>
<dbReference type="RefSeq" id="WP_119971003.1">
    <property type="nucleotide sequence ID" value="NZ_CP032416.1"/>
</dbReference>
<evidence type="ECO:0000256" key="1">
    <source>
        <dbReference type="ARBA" id="ARBA00022448"/>
    </source>
</evidence>
<dbReference type="EMBL" id="CP032416">
    <property type="protein sequence ID" value="AYD39950.1"/>
    <property type="molecule type" value="Genomic_DNA"/>
</dbReference>
<dbReference type="PROSITE" id="PS50893">
    <property type="entry name" value="ABC_TRANSPORTER_2"/>
    <property type="match status" value="1"/>
</dbReference>
<evidence type="ECO:0000256" key="3">
    <source>
        <dbReference type="ARBA" id="ARBA00022840"/>
    </source>
</evidence>
<dbReference type="InterPro" id="IPR003593">
    <property type="entry name" value="AAA+_ATPase"/>
</dbReference>
<dbReference type="SMART" id="SM00382">
    <property type="entry name" value="AAA"/>
    <property type="match status" value="1"/>
</dbReference>
<proteinExistence type="predicted"/>
<dbReference type="PANTHER" id="PTHR42794:SF2">
    <property type="entry name" value="ABC TRANSPORTER ATP-BINDING PROTEIN"/>
    <property type="match status" value="1"/>
</dbReference>